<dbReference type="PANTHER" id="PTHR47964:SF1">
    <property type="entry name" value="ATP-DEPENDENT DNA HELICASE HOMOLOG RECG, CHLOROPLASTIC"/>
    <property type="match status" value="1"/>
</dbReference>
<dbReference type="GO" id="GO:0016887">
    <property type="term" value="F:ATP hydrolysis activity"/>
    <property type="evidence" value="ECO:0007669"/>
    <property type="project" value="RHEA"/>
</dbReference>
<comment type="similarity">
    <text evidence="1 15">Belongs to the helicase family. RecG subfamily.</text>
</comment>
<evidence type="ECO:0000256" key="10">
    <source>
        <dbReference type="ARBA" id="ARBA00023204"/>
    </source>
</evidence>
<feature type="domain" description="Helicase C-terminal" evidence="17">
    <location>
        <begin position="463"/>
        <end position="609"/>
    </location>
</feature>
<dbReference type="NCBIfam" id="NF008168">
    <property type="entry name" value="PRK10917.2-2"/>
    <property type="match status" value="1"/>
</dbReference>
<protein>
    <recommendedName>
        <fullName evidence="2 15">ATP-dependent DNA helicase RecG</fullName>
        <ecNumber evidence="13 15">5.6.2.4</ecNumber>
    </recommendedName>
</protein>
<dbReference type="Pfam" id="PF19833">
    <property type="entry name" value="RecG_dom3_C"/>
    <property type="match status" value="1"/>
</dbReference>
<evidence type="ECO:0000256" key="15">
    <source>
        <dbReference type="RuleBase" id="RU363016"/>
    </source>
</evidence>
<dbReference type="NCBIfam" id="NF008165">
    <property type="entry name" value="PRK10917.1-3"/>
    <property type="match status" value="1"/>
</dbReference>
<comment type="catalytic activity">
    <reaction evidence="14 15">
        <text>ATP + H2O = ADP + phosphate + H(+)</text>
        <dbReference type="Rhea" id="RHEA:13065"/>
        <dbReference type="ChEBI" id="CHEBI:15377"/>
        <dbReference type="ChEBI" id="CHEBI:15378"/>
        <dbReference type="ChEBI" id="CHEBI:30616"/>
        <dbReference type="ChEBI" id="CHEBI:43474"/>
        <dbReference type="ChEBI" id="CHEBI:456216"/>
        <dbReference type="EC" id="5.6.2.4"/>
    </reaction>
</comment>
<dbReference type="Gene3D" id="2.40.50.140">
    <property type="entry name" value="Nucleic acid-binding proteins"/>
    <property type="match status" value="1"/>
</dbReference>
<feature type="domain" description="Helicase ATP-binding" evidence="16">
    <location>
        <begin position="269"/>
        <end position="430"/>
    </location>
</feature>
<dbReference type="Pfam" id="PF17191">
    <property type="entry name" value="RecG_wedge"/>
    <property type="match status" value="1"/>
</dbReference>
<evidence type="ECO:0000313" key="19">
    <source>
        <dbReference type="Proteomes" id="UP000092714"/>
    </source>
</evidence>
<dbReference type="SUPFAM" id="SSF52540">
    <property type="entry name" value="P-loop containing nucleoside triphosphate hydrolases"/>
    <property type="match status" value="2"/>
</dbReference>
<organism evidence="18 19">
    <name type="scientific">Clostridium paraputrificum</name>
    <dbReference type="NCBI Taxonomy" id="29363"/>
    <lineage>
        <taxon>Bacteria</taxon>
        <taxon>Bacillati</taxon>
        <taxon>Bacillota</taxon>
        <taxon>Clostridia</taxon>
        <taxon>Eubacteriales</taxon>
        <taxon>Clostridiaceae</taxon>
        <taxon>Clostridium</taxon>
    </lineage>
</organism>
<dbReference type="GO" id="GO:0006281">
    <property type="term" value="P:DNA repair"/>
    <property type="evidence" value="ECO:0007669"/>
    <property type="project" value="UniProtKB-UniRule"/>
</dbReference>
<gene>
    <name evidence="18" type="ORF">CP373A1_06965</name>
</gene>
<accession>A0A1B8RR09</accession>
<dbReference type="GO" id="GO:0003677">
    <property type="term" value="F:DNA binding"/>
    <property type="evidence" value="ECO:0007669"/>
    <property type="project" value="UniProtKB-KW"/>
</dbReference>
<evidence type="ECO:0000256" key="7">
    <source>
        <dbReference type="ARBA" id="ARBA00022840"/>
    </source>
</evidence>
<dbReference type="GO" id="GO:0006310">
    <property type="term" value="P:DNA recombination"/>
    <property type="evidence" value="ECO:0007669"/>
    <property type="project" value="UniProtKB-UniRule"/>
</dbReference>
<dbReference type="RefSeq" id="WP_065254465.1">
    <property type="nucleotide sequence ID" value="NZ_MAPZ01000016.1"/>
</dbReference>
<comment type="function">
    <text evidence="15">Plays a critical role in recombination and DNA repair. Helps process Holliday junction intermediates to mature products by catalyzing branch migration. Has replication fork regression activity, unwinds stalled or blocked replication forks to make a HJ that can be resolved. Has a DNA unwinding activity characteristic of a DNA helicase with 3'-5' polarity.</text>
</comment>
<evidence type="ECO:0000256" key="14">
    <source>
        <dbReference type="ARBA" id="ARBA00048988"/>
    </source>
</evidence>
<comment type="catalytic activity">
    <reaction evidence="12 15">
        <text>Couples ATP hydrolysis with the unwinding of duplex DNA by translocating in the 3'-5' direction.</text>
        <dbReference type="EC" id="5.6.2.4"/>
    </reaction>
</comment>
<keyword evidence="19" id="KW-1185">Reference proteome</keyword>
<dbReference type="eggNOG" id="COG1200">
    <property type="taxonomic scope" value="Bacteria"/>
</dbReference>
<dbReference type="PROSITE" id="PS51194">
    <property type="entry name" value="HELICASE_CTER"/>
    <property type="match status" value="1"/>
</dbReference>
<evidence type="ECO:0000256" key="3">
    <source>
        <dbReference type="ARBA" id="ARBA00022741"/>
    </source>
</evidence>
<dbReference type="SMART" id="SM00487">
    <property type="entry name" value="DEXDc"/>
    <property type="match status" value="1"/>
</dbReference>
<sequence>MDIYSSVSTLKGVGPKVLEKLNKVSIFNILDLLLYFPRDYEFVNGNIPFEEIDGEEKQILSCKVVAFKRDVRTRTGKTITTIEFDYNGHRVDGKWFNQPYIKNNYRIGVTYNLIGKFKRVGKTLEIVNPLVGCEDALKSEIIPKYPLKGDLTDKLITKLISLVLDSIKITENLPKEMCERYGMISLDKAIREIHFPKDKEMLDKAITRLKFQELFTYSMKLLLLKRKIKQNNKGISIPWDNERMGELREALPYQLTGAQARVVREILRDQKSNYPMNRLVQGDVGSGKTVVALIAIYNAYTNGYKSAFMVPTEILANQHYEEAKKLLSQFGVEIELLTGSTTAKEKKRIKERIADGAPLVVIGTHALIQEDVNFNKLGLVITDEQHRFGVEQRSKLINKGARADVLVMTATPIPRTLALYLYSDLDVSAIDELPPGRKKIDTRFFNESSRNSAYELALGEIKKGRQVYIVCPLIEEDGKEKLNSVESIYKKLKEGIFNDIEVEILHGKMKPSEKDEIITRFKENKTKVLISTTVIEVGVNVPNASVMIIENAERFGLAQLHQLRGRVGRGQYESYCVLIANAKSNITKKRMSIMTESTDGFFISEQDMKLRGTGEVFGMRQSGDEGLVLADIYEDINILKCARGEANKMLESEDLNDKRLVYEVKQGLEKSSKYICFN</sequence>
<keyword evidence="5 15" id="KW-0378">Hydrolase</keyword>
<dbReference type="Pfam" id="PF00270">
    <property type="entry name" value="DEAD"/>
    <property type="match status" value="1"/>
</dbReference>
<evidence type="ECO:0000259" key="17">
    <source>
        <dbReference type="PROSITE" id="PS51194"/>
    </source>
</evidence>
<dbReference type="OrthoDB" id="9804325at2"/>
<evidence type="ECO:0000256" key="4">
    <source>
        <dbReference type="ARBA" id="ARBA00022763"/>
    </source>
</evidence>
<dbReference type="InterPro" id="IPR033454">
    <property type="entry name" value="RecG_wedge"/>
</dbReference>
<dbReference type="InterPro" id="IPR045562">
    <property type="entry name" value="RecG_dom3_C"/>
</dbReference>
<keyword evidence="3 15" id="KW-0547">Nucleotide-binding</keyword>
<evidence type="ECO:0000256" key="5">
    <source>
        <dbReference type="ARBA" id="ARBA00022801"/>
    </source>
</evidence>
<evidence type="ECO:0000256" key="8">
    <source>
        <dbReference type="ARBA" id="ARBA00023125"/>
    </source>
</evidence>
<dbReference type="SMART" id="SM00490">
    <property type="entry name" value="HELICc"/>
    <property type="match status" value="1"/>
</dbReference>
<comment type="caution">
    <text evidence="18">The sequence shown here is derived from an EMBL/GenBank/DDBJ whole genome shotgun (WGS) entry which is preliminary data.</text>
</comment>
<dbReference type="EMBL" id="MAPZ01000016">
    <property type="protein sequence ID" value="OBY11230.1"/>
    <property type="molecule type" value="Genomic_DNA"/>
</dbReference>
<dbReference type="InterPro" id="IPR047112">
    <property type="entry name" value="RecG/Mfd"/>
</dbReference>
<evidence type="ECO:0000256" key="11">
    <source>
        <dbReference type="ARBA" id="ARBA00023235"/>
    </source>
</evidence>
<keyword evidence="7 15" id="KW-0067">ATP-binding</keyword>
<reference evidence="18 19" key="1">
    <citation type="submission" date="2016-06" db="EMBL/GenBank/DDBJ databases">
        <authorList>
            <person name="Kjaerup R.B."/>
            <person name="Dalgaard T.S."/>
            <person name="Juul-Madsen H.R."/>
        </authorList>
    </citation>
    <scope>NUCLEOTIDE SEQUENCE [LARGE SCALE GENOMIC DNA]</scope>
    <source>
        <strain evidence="18 19">373-A1</strain>
    </source>
</reference>
<dbReference type="AlphaFoldDB" id="A0A1B8RR09"/>
<evidence type="ECO:0000256" key="6">
    <source>
        <dbReference type="ARBA" id="ARBA00022806"/>
    </source>
</evidence>
<dbReference type="InterPro" id="IPR027417">
    <property type="entry name" value="P-loop_NTPase"/>
</dbReference>
<dbReference type="InterPro" id="IPR014001">
    <property type="entry name" value="Helicase_ATP-bd"/>
</dbReference>
<evidence type="ECO:0000313" key="18">
    <source>
        <dbReference type="EMBL" id="OBY11230.1"/>
    </source>
</evidence>
<dbReference type="EC" id="5.6.2.4" evidence="13 15"/>
<dbReference type="Pfam" id="PF00271">
    <property type="entry name" value="Helicase_C"/>
    <property type="match status" value="1"/>
</dbReference>
<dbReference type="InterPro" id="IPR011545">
    <property type="entry name" value="DEAD/DEAH_box_helicase_dom"/>
</dbReference>
<evidence type="ECO:0000256" key="9">
    <source>
        <dbReference type="ARBA" id="ARBA00023172"/>
    </source>
</evidence>
<evidence type="ECO:0000256" key="1">
    <source>
        <dbReference type="ARBA" id="ARBA00007504"/>
    </source>
</evidence>
<dbReference type="PANTHER" id="PTHR47964">
    <property type="entry name" value="ATP-DEPENDENT DNA HELICASE HOMOLOG RECG, CHLOROPLASTIC"/>
    <property type="match status" value="1"/>
</dbReference>
<dbReference type="NCBIfam" id="TIGR00643">
    <property type="entry name" value="recG"/>
    <property type="match status" value="1"/>
</dbReference>
<evidence type="ECO:0000256" key="12">
    <source>
        <dbReference type="ARBA" id="ARBA00034617"/>
    </source>
</evidence>
<keyword evidence="11" id="KW-0413">Isomerase</keyword>
<dbReference type="InterPro" id="IPR012340">
    <property type="entry name" value="NA-bd_OB-fold"/>
</dbReference>
<keyword evidence="8" id="KW-0238">DNA-binding</keyword>
<evidence type="ECO:0000259" key="16">
    <source>
        <dbReference type="PROSITE" id="PS51192"/>
    </source>
</evidence>
<dbReference type="GO" id="GO:0043138">
    <property type="term" value="F:3'-5' DNA helicase activity"/>
    <property type="evidence" value="ECO:0007669"/>
    <property type="project" value="UniProtKB-EC"/>
</dbReference>
<dbReference type="SUPFAM" id="SSF50249">
    <property type="entry name" value="Nucleic acid-binding proteins"/>
    <property type="match status" value="1"/>
</dbReference>
<dbReference type="CDD" id="cd17992">
    <property type="entry name" value="DEXHc_RecG"/>
    <property type="match status" value="1"/>
</dbReference>
<dbReference type="InterPro" id="IPR004609">
    <property type="entry name" value="ATP-dep_DNA_helicase_RecG"/>
</dbReference>
<evidence type="ECO:0000256" key="2">
    <source>
        <dbReference type="ARBA" id="ARBA00017846"/>
    </source>
</evidence>
<dbReference type="GO" id="GO:0005524">
    <property type="term" value="F:ATP binding"/>
    <property type="evidence" value="ECO:0007669"/>
    <property type="project" value="UniProtKB-KW"/>
</dbReference>
<dbReference type="Gene3D" id="3.40.50.300">
    <property type="entry name" value="P-loop containing nucleotide triphosphate hydrolases"/>
    <property type="match status" value="2"/>
</dbReference>
<proteinExistence type="inferred from homology"/>
<dbReference type="Proteomes" id="UP000092714">
    <property type="component" value="Unassembled WGS sequence"/>
</dbReference>
<dbReference type="InterPro" id="IPR001650">
    <property type="entry name" value="Helicase_C-like"/>
</dbReference>
<dbReference type="CDD" id="cd04488">
    <property type="entry name" value="RecG_wedge_OBF"/>
    <property type="match status" value="1"/>
</dbReference>
<keyword evidence="6 15" id="KW-0347">Helicase</keyword>
<evidence type="ECO:0000256" key="13">
    <source>
        <dbReference type="ARBA" id="ARBA00034808"/>
    </source>
</evidence>
<dbReference type="PROSITE" id="PS51192">
    <property type="entry name" value="HELICASE_ATP_BIND_1"/>
    <property type="match status" value="1"/>
</dbReference>
<keyword evidence="10 15" id="KW-0234">DNA repair</keyword>
<name>A0A1B8RR09_9CLOT</name>
<keyword evidence="9 15" id="KW-0233">DNA recombination</keyword>
<keyword evidence="4 15" id="KW-0227">DNA damage</keyword>